<feature type="region of interest" description="Disordered" evidence="1">
    <location>
        <begin position="60"/>
        <end position="94"/>
    </location>
</feature>
<dbReference type="InterPro" id="IPR015174">
    <property type="entry name" value="MIF4G-like_typ-2"/>
</dbReference>
<evidence type="ECO:0000259" key="3">
    <source>
        <dbReference type="Pfam" id="PF09090"/>
    </source>
</evidence>
<dbReference type="InterPro" id="IPR027159">
    <property type="entry name" value="CBP80"/>
</dbReference>
<feature type="compositionally biased region" description="Basic and acidic residues" evidence="1">
    <location>
        <begin position="1074"/>
        <end position="1089"/>
    </location>
</feature>
<dbReference type="GO" id="GO:0005634">
    <property type="term" value="C:nucleus"/>
    <property type="evidence" value="ECO:0007669"/>
    <property type="project" value="TreeGrafter"/>
</dbReference>
<dbReference type="InterPro" id="IPR016024">
    <property type="entry name" value="ARM-type_fold"/>
</dbReference>
<feature type="compositionally biased region" description="Gly residues" evidence="1">
    <location>
        <begin position="1"/>
        <end position="22"/>
    </location>
</feature>
<protein>
    <recommendedName>
        <fullName evidence="6">MIF4G domain-containing protein</fullName>
    </recommendedName>
</protein>
<comment type="caution">
    <text evidence="4">The sequence shown here is derived from an EMBL/GenBank/DDBJ whole genome shotgun (WGS) entry which is preliminary data.</text>
</comment>
<dbReference type="Gene3D" id="1.25.40.180">
    <property type="match status" value="3"/>
</dbReference>
<dbReference type="PANTHER" id="PTHR12412:SF2">
    <property type="entry name" value="NUCLEAR CAP-BINDING PROTEIN SUBUNIT 1"/>
    <property type="match status" value="1"/>
</dbReference>
<reference evidence="4" key="1">
    <citation type="submission" date="2016-04" db="EMBL/GenBank/DDBJ databases">
        <authorList>
            <person name="Nguyen H.D."/>
            <person name="Kesanakurti P."/>
            <person name="Cullis J."/>
            <person name="Levesque C.A."/>
            <person name="Hambleton S."/>
        </authorList>
    </citation>
    <scope>NUCLEOTIDE SEQUENCE</scope>
    <source>
        <strain evidence="4">DAOMC 238032</strain>
    </source>
</reference>
<dbReference type="PANTHER" id="PTHR12412">
    <property type="entry name" value="CAP BINDING PROTEIN"/>
    <property type="match status" value="1"/>
</dbReference>
<feature type="domain" description="MIF4G-like type 2" evidence="3">
    <location>
        <begin position="988"/>
        <end position="1179"/>
    </location>
</feature>
<dbReference type="GO" id="GO:0005846">
    <property type="term" value="C:nuclear cap binding complex"/>
    <property type="evidence" value="ECO:0007669"/>
    <property type="project" value="InterPro"/>
</dbReference>
<dbReference type="GO" id="GO:0003729">
    <property type="term" value="F:mRNA binding"/>
    <property type="evidence" value="ECO:0007669"/>
    <property type="project" value="TreeGrafter"/>
</dbReference>
<dbReference type="Proteomes" id="UP000077671">
    <property type="component" value="Unassembled WGS sequence"/>
</dbReference>
<evidence type="ECO:0000256" key="1">
    <source>
        <dbReference type="SAM" id="MobiDB-lite"/>
    </source>
</evidence>
<feature type="compositionally biased region" description="Gly residues" evidence="1">
    <location>
        <begin position="29"/>
        <end position="48"/>
    </location>
</feature>
<feature type="domain" description="MIF4G-like type 1" evidence="2">
    <location>
        <begin position="567"/>
        <end position="772"/>
    </location>
</feature>
<dbReference type="GO" id="GO:0000339">
    <property type="term" value="F:RNA cap binding"/>
    <property type="evidence" value="ECO:0007669"/>
    <property type="project" value="InterPro"/>
</dbReference>
<evidence type="ECO:0008006" key="6">
    <source>
        <dbReference type="Google" id="ProtNLM"/>
    </source>
</evidence>
<reference evidence="4" key="2">
    <citation type="journal article" date="2019" name="IMA Fungus">
        <title>Genome sequencing and comparison of five Tilletia species to identify candidate genes for the detection of regulated species infecting wheat.</title>
        <authorList>
            <person name="Nguyen H.D.T."/>
            <person name="Sultana T."/>
            <person name="Kesanakurti P."/>
            <person name="Hambleton S."/>
        </authorList>
    </citation>
    <scope>NUCLEOTIDE SEQUENCE</scope>
    <source>
        <strain evidence="4">DAOMC 238032</strain>
    </source>
</reference>
<accession>A0A8T8T7Z0</accession>
<dbReference type="EMBL" id="LWDD02000838">
    <property type="protein sequence ID" value="KAE8256507.1"/>
    <property type="molecule type" value="Genomic_DNA"/>
</dbReference>
<evidence type="ECO:0000313" key="4">
    <source>
        <dbReference type="EMBL" id="KAE8256507.1"/>
    </source>
</evidence>
<dbReference type="SUPFAM" id="SSF48371">
    <property type="entry name" value="ARM repeat"/>
    <property type="match status" value="3"/>
</dbReference>
<dbReference type="InterPro" id="IPR015172">
    <property type="entry name" value="MIF4G-like_typ-1"/>
</dbReference>
<feature type="domain" description="MIF4G-like type 2" evidence="3">
    <location>
        <begin position="789"/>
        <end position="944"/>
    </location>
</feature>
<dbReference type="GO" id="GO:0006406">
    <property type="term" value="P:mRNA export from nucleus"/>
    <property type="evidence" value="ECO:0007669"/>
    <property type="project" value="InterPro"/>
</dbReference>
<feature type="compositionally biased region" description="Gly residues" evidence="1">
    <location>
        <begin position="60"/>
        <end position="87"/>
    </location>
</feature>
<proteinExistence type="predicted"/>
<feature type="compositionally biased region" description="Basic and acidic residues" evidence="1">
    <location>
        <begin position="1019"/>
        <end position="1033"/>
    </location>
</feature>
<gene>
    <name evidence="4" type="ORF">A4X03_0g5337</name>
</gene>
<sequence>MSGRHSGGGGGGFHGGGGGHGGGGRHHGGGGGGGGGRRSGGGGGGGGGYRGGGGGGGGGYRGGGGGGHGSHGRRSGGGGGGYGGGGHSHPRRDYVEDPMTEEQYRAQNIKNYLTRIGEPVRGMTDMERERYMTSAGRKDEPFHPPSELMQIARWIEEQAGSLTSGGGGGPSEGAEPSARQMDVDAICRAFRIITTEQPYKTSLTAALIGFLVISPKGQAPKLGQAVDPSVVVSVKALPEVDKEEERKVLSQSIGAVILRDLVKAFRTWLDARLWRNVRLTLNLFASLLGLRIISPSSLRRLLTSFGRVLDEPGVSASRAERAVICIIETMCWAGPDLFLDDLDAKAKGGDANSSGTAQDDVHVKIDLEDEDSPEAVQKRKEAAKGRGQLELDALVDKIAAYDDTRQADTMICNPWYTSSESKKLKVDSFSSAVTALKLLRSRSYRRPAFLPTATDLLPPGIVSIIRAPQGPEVLSTRLIELPEVLIPPEDADIVGPMDAALAELDEVDSKSRAGPGSNAAAAAAIASVRRSTKIAAGKGTMEKRFAGTGMERCGRLARWFGETVPVFNTPASVVLRSIISDIIDLYEINRKEATSLLVELPKWFRLGTFLPGKAEIGVQPDWGLFGNAEDDSWKVAVTGEKEGGFSLEEVLIESILSTLLRLPTSAHKALYYISLLREIVHSCPSTVAPVIGKTVRRFYSATQRGEVDVEVLRRFADWFSVHLSNFGFMWPWGEWVKDLDIPSSHPRRALIRRILELELRLSYYDRIKDTLPPEMQEGIFPAEEPSPAFTYEPQSHPLHSHASEILRAIRAKATHAVVDTQLESLRRDIVVASGSDVPPMDIDGAQSDKLAVSEPDAEHVQRDVFIQCLLLAGSRSFSHFLNVVERYHSVLRQLSSNPNARLAMLGAASRFWARSPQWTLIVFDKLLQYRIVEPADVITFVFHPPTALDIITQGSGNGVSTSFSKTNEVQVEISTGAAGASTVTERLRDWSTFGWWDIVKLTVEKVNGRVDQLQARLATNEKKDEADQERKDAAATTATAKKEGQAADESGTNGNGATGAGGTSSSLFPSSAAEVERSMREAAEKAERERVMKNATGEARKALEAIRVEQRKVLVGTTSGFVHLLRVTEALAGPKVAEMDEDAEEGGVGNDDVPATEAEWQAWWVGKWYHEFVRLFVKHLAENRVLIDSTVFGDAETHDSARGGVGKAKKLFSAVCEALEE</sequence>
<dbReference type="GO" id="GO:0000184">
    <property type="term" value="P:nuclear-transcribed mRNA catabolic process, nonsense-mediated decay"/>
    <property type="evidence" value="ECO:0007669"/>
    <property type="project" value="TreeGrafter"/>
</dbReference>
<name>A0A8T8T7Z0_9BASI</name>
<feature type="compositionally biased region" description="Gly residues" evidence="1">
    <location>
        <begin position="1053"/>
        <end position="1062"/>
    </location>
</feature>
<feature type="region of interest" description="Disordered" evidence="1">
    <location>
        <begin position="1"/>
        <end position="48"/>
    </location>
</feature>
<dbReference type="Pfam" id="PF09090">
    <property type="entry name" value="MIF4G_like_2"/>
    <property type="match status" value="2"/>
</dbReference>
<evidence type="ECO:0000259" key="2">
    <source>
        <dbReference type="Pfam" id="PF09088"/>
    </source>
</evidence>
<dbReference type="Pfam" id="PF09088">
    <property type="entry name" value="MIF4G_like"/>
    <property type="match status" value="1"/>
</dbReference>
<feature type="region of interest" description="Disordered" evidence="1">
    <location>
        <begin position="1019"/>
        <end position="1089"/>
    </location>
</feature>
<evidence type="ECO:0000313" key="5">
    <source>
        <dbReference type="Proteomes" id="UP000077671"/>
    </source>
</evidence>
<organism evidence="4 5">
    <name type="scientific">Tilletia caries</name>
    <name type="common">wheat bunt fungus</name>
    <dbReference type="NCBI Taxonomy" id="13290"/>
    <lineage>
        <taxon>Eukaryota</taxon>
        <taxon>Fungi</taxon>
        <taxon>Dikarya</taxon>
        <taxon>Basidiomycota</taxon>
        <taxon>Ustilaginomycotina</taxon>
        <taxon>Exobasidiomycetes</taxon>
        <taxon>Tilletiales</taxon>
        <taxon>Tilletiaceae</taxon>
        <taxon>Tilletia</taxon>
    </lineage>
</organism>
<dbReference type="AlphaFoldDB" id="A0A8T8T7Z0"/>